<comment type="caution">
    <text evidence="10">The sequence shown here is derived from an EMBL/GenBank/DDBJ whole genome shotgun (WGS) entry which is preliminary data.</text>
</comment>
<protein>
    <submittedName>
        <fullName evidence="10">S53 family peptidase</fullName>
    </submittedName>
</protein>
<proteinExistence type="predicted"/>
<accession>A0ABP8W820</accession>
<keyword evidence="7" id="KW-0865">Zymogen</keyword>
<keyword evidence="2" id="KW-0645">Protease</keyword>
<evidence type="ECO:0000256" key="6">
    <source>
        <dbReference type="ARBA" id="ARBA00022837"/>
    </source>
</evidence>
<feature type="domain" description="Peptidase S53" evidence="9">
    <location>
        <begin position="237"/>
        <end position="646"/>
    </location>
</feature>
<keyword evidence="3" id="KW-0479">Metal-binding</keyword>
<dbReference type="CDD" id="cd04056">
    <property type="entry name" value="Peptidases_S53"/>
    <property type="match status" value="1"/>
</dbReference>
<evidence type="ECO:0000256" key="2">
    <source>
        <dbReference type="ARBA" id="ARBA00022670"/>
    </source>
</evidence>
<evidence type="ECO:0000256" key="1">
    <source>
        <dbReference type="ARBA" id="ARBA00001913"/>
    </source>
</evidence>
<dbReference type="CDD" id="cd11377">
    <property type="entry name" value="Pro-peptidase_S53"/>
    <property type="match status" value="1"/>
</dbReference>
<name>A0ABP8W820_9MICO</name>
<organism evidence="10 11">
    <name type="scientific">Frondihabitans cladoniiphilus</name>
    <dbReference type="NCBI Taxonomy" id="715785"/>
    <lineage>
        <taxon>Bacteria</taxon>
        <taxon>Bacillati</taxon>
        <taxon>Actinomycetota</taxon>
        <taxon>Actinomycetes</taxon>
        <taxon>Micrococcales</taxon>
        <taxon>Microbacteriaceae</taxon>
        <taxon>Frondihabitans</taxon>
    </lineage>
</organism>
<dbReference type="InterPro" id="IPR000209">
    <property type="entry name" value="Peptidase_S8/S53_dom"/>
</dbReference>
<dbReference type="InterPro" id="IPR023828">
    <property type="entry name" value="Peptidase_S8_Ser-AS"/>
</dbReference>
<evidence type="ECO:0000313" key="10">
    <source>
        <dbReference type="EMBL" id="GAA4681708.1"/>
    </source>
</evidence>
<dbReference type="InterPro" id="IPR050819">
    <property type="entry name" value="Tripeptidyl-peptidase_I"/>
</dbReference>
<feature type="compositionally biased region" description="Low complexity" evidence="8">
    <location>
        <begin position="176"/>
        <end position="199"/>
    </location>
</feature>
<keyword evidence="4" id="KW-0378">Hydrolase</keyword>
<dbReference type="SMART" id="SM00944">
    <property type="entry name" value="Pro-kuma_activ"/>
    <property type="match status" value="1"/>
</dbReference>
<keyword evidence="5" id="KW-0720">Serine protease</keyword>
<dbReference type="InterPro" id="IPR036852">
    <property type="entry name" value="Peptidase_S8/S53_dom_sf"/>
</dbReference>
<dbReference type="PANTHER" id="PTHR14218">
    <property type="entry name" value="PROTEASE S8 TRIPEPTIDYL PEPTIDASE I CLN2"/>
    <property type="match status" value="1"/>
</dbReference>
<sequence>MAGASGAQAAPTRTTYTASVPTWAKHANDAGSTAATETVEGEVYLPLRDQAGAVALATAVTDPASPSYRKTLSPTAWINTYAPSLSDFYSVRNYITGSGLTITGIPQSRQFIVFRGTADQIDAAFSTSLHTYSYKGQKLAAPSAAPSLPATVSNLVSGIVLDQGRMLTRPDSISQTPAGAAAATSAAPATPAAGDGTAATTAPSATLPYKCSTYAGQYQGVIPAAYGKTVADTGLCGYTGKQLRQGYGIDALSKAGLNGFGQTIGIVDAYASPTISQDVNTQADTNGEPRLNGSTYQQIVPAPAQFTDQALCGGPSGWQGEQTLDVESAHGIAPGAKILYSGGTNCGGGLDLALSKLLDGKRADIISNSYGYQGEDVSDSQIAGQVNLQLQAAGTGIGLYYSSGDSGDEAAAFGFASPDFPASSPWVTAVGGTSIGIGQNGQKTFETGWGDDRAQIVQSSTGALSYVTPVPGTFFYGAGGGTSAVFTQPAYQKGIVPTALASGMRVSPDISAIADPATGFAVGIRPILDDTTLKTGPFENQATGGTSLASPVTAAMIALVQQSSKESIGFANPTLYSLYAKAPTSFVDVAPEATPRVLALTRQSTGLSYLQTLDRDSSLKTAKGYDDVTGLGSISFANLPAISKALK</sequence>
<dbReference type="Gene3D" id="3.40.50.200">
    <property type="entry name" value="Peptidase S8/S53 domain"/>
    <property type="match status" value="1"/>
</dbReference>
<dbReference type="SUPFAM" id="SSF52743">
    <property type="entry name" value="Subtilisin-like"/>
    <property type="match status" value="1"/>
</dbReference>
<evidence type="ECO:0000256" key="4">
    <source>
        <dbReference type="ARBA" id="ARBA00022801"/>
    </source>
</evidence>
<dbReference type="Proteomes" id="UP001501295">
    <property type="component" value="Unassembled WGS sequence"/>
</dbReference>
<dbReference type="InterPro" id="IPR015366">
    <property type="entry name" value="S53_propep"/>
</dbReference>
<keyword evidence="11" id="KW-1185">Reference proteome</keyword>
<comment type="cofactor">
    <cofactor evidence="1">
        <name>Ca(2+)</name>
        <dbReference type="ChEBI" id="CHEBI:29108"/>
    </cofactor>
</comment>
<evidence type="ECO:0000259" key="9">
    <source>
        <dbReference type="PROSITE" id="PS51695"/>
    </source>
</evidence>
<dbReference type="Pfam" id="PF09286">
    <property type="entry name" value="Pro-kuma_activ"/>
    <property type="match status" value="1"/>
</dbReference>
<gene>
    <name evidence="10" type="ORF">GCM10025780_28860</name>
</gene>
<evidence type="ECO:0000256" key="3">
    <source>
        <dbReference type="ARBA" id="ARBA00022723"/>
    </source>
</evidence>
<keyword evidence="6" id="KW-0106">Calcium</keyword>
<feature type="region of interest" description="Disordered" evidence="8">
    <location>
        <begin position="171"/>
        <end position="199"/>
    </location>
</feature>
<evidence type="ECO:0000313" key="11">
    <source>
        <dbReference type="Proteomes" id="UP001501295"/>
    </source>
</evidence>
<evidence type="ECO:0000256" key="8">
    <source>
        <dbReference type="SAM" id="MobiDB-lite"/>
    </source>
</evidence>
<dbReference type="PROSITE" id="PS00138">
    <property type="entry name" value="SUBTILASE_SER"/>
    <property type="match status" value="1"/>
</dbReference>
<dbReference type="EMBL" id="BAABLM010000006">
    <property type="protein sequence ID" value="GAA4681708.1"/>
    <property type="molecule type" value="Genomic_DNA"/>
</dbReference>
<dbReference type="SUPFAM" id="SSF54897">
    <property type="entry name" value="Protease propeptides/inhibitors"/>
    <property type="match status" value="1"/>
</dbReference>
<dbReference type="PROSITE" id="PS51695">
    <property type="entry name" value="SEDOLISIN"/>
    <property type="match status" value="1"/>
</dbReference>
<evidence type="ECO:0000256" key="5">
    <source>
        <dbReference type="ARBA" id="ARBA00022825"/>
    </source>
</evidence>
<reference evidence="11" key="1">
    <citation type="journal article" date="2019" name="Int. J. Syst. Evol. Microbiol.">
        <title>The Global Catalogue of Microorganisms (GCM) 10K type strain sequencing project: providing services to taxonomists for standard genome sequencing and annotation.</title>
        <authorList>
            <consortium name="The Broad Institute Genomics Platform"/>
            <consortium name="The Broad Institute Genome Sequencing Center for Infectious Disease"/>
            <person name="Wu L."/>
            <person name="Ma J."/>
        </authorList>
    </citation>
    <scope>NUCLEOTIDE SEQUENCE [LARGE SCALE GENOMIC DNA]</scope>
    <source>
        <strain evidence="11">JCM 18956</strain>
    </source>
</reference>
<dbReference type="Pfam" id="PF00082">
    <property type="entry name" value="Peptidase_S8"/>
    <property type="match status" value="1"/>
</dbReference>
<dbReference type="InterPro" id="IPR030400">
    <property type="entry name" value="Sedolisin_dom"/>
</dbReference>
<evidence type="ECO:0000256" key="7">
    <source>
        <dbReference type="ARBA" id="ARBA00023145"/>
    </source>
</evidence>
<dbReference type="PANTHER" id="PTHR14218:SF15">
    <property type="entry name" value="TRIPEPTIDYL-PEPTIDASE 1"/>
    <property type="match status" value="1"/>
</dbReference>